<reference evidence="10 11" key="1">
    <citation type="submission" date="2016-07" db="EMBL/GenBank/DDBJ databases">
        <title>Pervasive Adenine N6-methylation of Active Genes in Fungi.</title>
        <authorList>
            <consortium name="DOE Joint Genome Institute"/>
            <person name="Mondo S.J."/>
            <person name="Dannebaum R.O."/>
            <person name="Kuo R.C."/>
            <person name="Labutti K."/>
            <person name="Haridas S."/>
            <person name="Kuo A."/>
            <person name="Salamov A."/>
            <person name="Ahrendt S.R."/>
            <person name="Lipzen A."/>
            <person name="Sullivan W."/>
            <person name="Andreopoulos W.B."/>
            <person name="Clum A."/>
            <person name="Lindquist E."/>
            <person name="Daum C."/>
            <person name="Ramamoorthy G.K."/>
            <person name="Gryganskyi A."/>
            <person name="Culley D."/>
            <person name="Magnuson J.K."/>
            <person name="James T.Y."/>
            <person name="O'Malley M.A."/>
            <person name="Stajich J.E."/>
            <person name="Spatafora J.W."/>
            <person name="Visel A."/>
            <person name="Grigoriev I.V."/>
        </authorList>
    </citation>
    <scope>NUCLEOTIDE SEQUENCE [LARGE SCALE GENOMIC DNA]</scope>
    <source>
        <strain evidence="10 11">CBS 931.73</strain>
    </source>
</reference>
<evidence type="ECO:0000256" key="8">
    <source>
        <dbReference type="SAM" id="MobiDB-lite"/>
    </source>
</evidence>
<dbReference type="InParanoid" id="A0A1Y1YLD0"/>
<sequence>MCRQRKVKCDGAKPKCRGCFLFDYDCTYIDSRARRTPNKEFNEVLESRLKRIESTVSKLVQTQPAIAQHLLAQLQGLNDPLGEEEHHLFTEEKQVHEEDTILTNDETVDSSLSESDDDELNSNLNSLTLEDRNRCKYFGPSSGLYLLNQGKLYKDSTLFEQTYVRAPGGSSNPDIEFELMCDPSIDFLTPEMLNQLLEIYFDKAHPYLPIFHKGDFLNRVRNNEKPLAILLNAALAVACVHSGNSELYANPAKVGSPGDVFFNRAKNLLDKQYRVSQVTTVQALVLMSMVAGDGWLFLGMAIRMAQDIGLHRHMKKPTRGNMSFIEMENRKRAWWGCFVMDRWISAILGRPISIDENDFDTKVIYTGEEEPISYKSSSSPSSSQEHSSPQPANSDISLRYFVQLTKLSSIFGRVLKTVYAVRSSSSSKVVSVLIDLNKALCAWKTALPSEFNYDPQKTNSPFADVLYTYYYGILILLNRPFLPKMDQVTNLEDHPALNICTRAANMITYIQYKALQENYAGGFLIKMVGMLSTNTIHLINLFSPFPVIARAARINLVVSINILERYSKFAFTANACSVFMKELLSDRNIAFTSDEPLVPVLLENEIPQLNPSKIRAVVPERNDSEVMLLLSENTVQHSTHTPGSADSIGRTPIVFSQGGGTPQPTLPSFPENGFDFATGLQNFDLADSMYNAIPPSNINNLNYAPADQTPLYPNNMQHFMGMPPTDINQSPLFLNSFPMSMDVEEWSTYMDQNMLENPTVTGISPQ</sequence>
<feature type="region of interest" description="Disordered" evidence="8">
    <location>
        <begin position="372"/>
        <end position="392"/>
    </location>
</feature>
<evidence type="ECO:0000259" key="9">
    <source>
        <dbReference type="PROSITE" id="PS50048"/>
    </source>
</evidence>
<proteinExistence type="predicted"/>
<dbReference type="InterPro" id="IPR001138">
    <property type="entry name" value="Zn2Cys6_DnaBD"/>
</dbReference>
<evidence type="ECO:0000256" key="5">
    <source>
        <dbReference type="ARBA" id="ARBA00023125"/>
    </source>
</evidence>
<dbReference type="Gene3D" id="4.10.240.10">
    <property type="entry name" value="Zn(2)-C6 fungal-type DNA-binding domain"/>
    <property type="match status" value="1"/>
</dbReference>
<keyword evidence="3" id="KW-0862">Zinc</keyword>
<dbReference type="OrthoDB" id="434771at2759"/>
<evidence type="ECO:0000313" key="10">
    <source>
        <dbReference type="EMBL" id="ORX98802.1"/>
    </source>
</evidence>
<evidence type="ECO:0000256" key="1">
    <source>
        <dbReference type="ARBA" id="ARBA00004123"/>
    </source>
</evidence>
<dbReference type="SUPFAM" id="SSF57701">
    <property type="entry name" value="Zn2/Cys6 DNA-binding domain"/>
    <property type="match status" value="1"/>
</dbReference>
<keyword evidence="2" id="KW-0479">Metal-binding</keyword>
<dbReference type="InterPro" id="IPR007219">
    <property type="entry name" value="XnlR_reg_dom"/>
</dbReference>
<dbReference type="AlphaFoldDB" id="A0A1Y1YLD0"/>
<dbReference type="PANTHER" id="PTHR31313:SF81">
    <property type="entry name" value="TY1 ENHANCER ACTIVATOR"/>
    <property type="match status" value="1"/>
</dbReference>
<feature type="domain" description="Zn(2)-C6 fungal-type" evidence="9">
    <location>
        <begin position="1"/>
        <end position="28"/>
    </location>
</feature>
<accession>A0A1Y1YLD0</accession>
<evidence type="ECO:0000256" key="3">
    <source>
        <dbReference type="ARBA" id="ARBA00022833"/>
    </source>
</evidence>
<dbReference type="GO" id="GO:0005634">
    <property type="term" value="C:nucleus"/>
    <property type="evidence" value="ECO:0007669"/>
    <property type="project" value="UniProtKB-SubCell"/>
</dbReference>
<keyword evidence="6" id="KW-0804">Transcription</keyword>
<comment type="subcellular location">
    <subcellularLocation>
        <location evidence="1">Nucleus</location>
    </subcellularLocation>
</comment>
<dbReference type="SMART" id="SM00906">
    <property type="entry name" value="Fungal_trans"/>
    <property type="match status" value="1"/>
</dbReference>
<dbReference type="CDD" id="cd00067">
    <property type="entry name" value="GAL4"/>
    <property type="match status" value="1"/>
</dbReference>
<feature type="compositionally biased region" description="Low complexity" evidence="8">
    <location>
        <begin position="373"/>
        <end position="391"/>
    </location>
</feature>
<evidence type="ECO:0000256" key="2">
    <source>
        <dbReference type="ARBA" id="ARBA00022723"/>
    </source>
</evidence>
<dbReference type="GO" id="GO:0008270">
    <property type="term" value="F:zinc ion binding"/>
    <property type="evidence" value="ECO:0007669"/>
    <property type="project" value="InterPro"/>
</dbReference>
<dbReference type="EMBL" id="MCFE01000107">
    <property type="protein sequence ID" value="ORX98802.1"/>
    <property type="molecule type" value="Genomic_DNA"/>
</dbReference>
<gene>
    <name evidence="10" type="ORF">K493DRAFT_257895</name>
</gene>
<dbReference type="Pfam" id="PF00172">
    <property type="entry name" value="Zn_clus"/>
    <property type="match status" value="1"/>
</dbReference>
<dbReference type="InterPro" id="IPR051615">
    <property type="entry name" value="Transcr_Regulatory_Elem"/>
</dbReference>
<dbReference type="GO" id="GO:0003677">
    <property type="term" value="F:DNA binding"/>
    <property type="evidence" value="ECO:0007669"/>
    <property type="project" value="UniProtKB-KW"/>
</dbReference>
<dbReference type="Pfam" id="PF04082">
    <property type="entry name" value="Fungal_trans"/>
    <property type="match status" value="1"/>
</dbReference>
<dbReference type="PROSITE" id="PS50048">
    <property type="entry name" value="ZN2_CY6_FUNGAL_2"/>
    <property type="match status" value="1"/>
</dbReference>
<keyword evidence="7" id="KW-0539">Nucleus</keyword>
<dbReference type="InterPro" id="IPR036864">
    <property type="entry name" value="Zn2-C6_fun-type_DNA-bd_sf"/>
</dbReference>
<dbReference type="GO" id="GO:0006351">
    <property type="term" value="P:DNA-templated transcription"/>
    <property type="evidence" value="ECO:0007669"/>
    <property type="project" value="InterPro"/>
</dbReference>
<protein>
    <recommendedName>
        <fullName evidence="9">Zn(2)-C6 fungal-type domain-containing protein</fullName>
    </recommendedName>
</protein>
<dbReference type="GO" id="GO:0000981">
    <property type="term" value="F:DNA-binding transcription factor activity, RNA polymerase II-specific"/>
    <property type="evidence" value="ECO:0007669"/>
    <property type="project" value="InterPro"/>
</dbReference>
<organism evidence="10 11">
    <name type="scientific">Basidiobolus meristosporus CBS 931.73</name>
    <dbReference type="NCBI Taxonomy" id="1314790"/>
    <lineage>
        <taxon>Eukaryota</taxon>
        <taxon>Fungi</taxon>
        <taxon>Fungi incertae sedis</taxon>
        <taxon>Zoopagomycota</taxon>
        <taxon>Entomophthoromycotina</taxon>
        <taxon>Basidiobolomycetes</taxon>
        <taxon>Basidiobolales</taxon>
        <taxon>Basidiobolaceae</taxon>
        <taxon>Basidiobolus</taxon>
    </lineage>
</organism>
<keyword evidence="5" id="KW-0238">DNA-binding</keyword>
<evidence type="ECO:0000256" key="4">
    <source>
        <dbReference type="ARBA" id="ARBA00023015"/>
    </source>
</evidence>
<name>A0A1Y1YLD0_9FUNG</name>
<dbReference type="PANTHER" id="PTHR31313">
    <property type="entry name" value="TY1 ENHANCER ACTIVATOR"/>
    <property type="match status" value="1"/>
</dbReference>
<keyword evidence="11" id="KW-1185">Reference proteome</keyword>
<evidence type="ECO:0000256" key="7">
    <source>
        <dbReference type="ARBA" id="ARBA00023242"/>
    </source>
</evidence>
<dbReference type="SMART" id="SM00066">
    <property type="entry name" value="GAL4"/>
    <property type="match status" value="1"/>
</dbReference>
<evidence type="ECO:0000256" key="6">
    <source>
        <dbReference type="ARBA" id="ARBA00023163"/>
    </source>
</evidence>
<dbReference type="CDD" id="cd12148">
    <property type="entry name" value="fungal_TF_MHR"/>
    <property type="match status" value="1"/>
</dbReference>
<dbReference type="Proteomes" id="UP000193498">
    <property type="component" value="Unassembled WGS sequence"/>
</dbReference>
<evidence type="ECO:0000313" key="11">
    <source>
        <dbReference type="Proteomes" id="UP000193498"/>
    </source>
</evidence>
<keyword evidence="4" id="KW-0805">Transcription regulation</keyword>
<dbReference type="STRING" id="1314790.A0A1Y1YLD0"/>
<comment type="caution">
    <text evidence="10">The sequence shown here is derived from an EMBL/GenBank/DDBJ whole genome shotgun (WGS) entry which is preliminary data.</text>
</comment>